<evidence type="ECO:0000256" key="1">
    <source>
        <dbReference type="ARBA" id="ARBA00000464"/>
    </source>
</evidence>
<dbReference type="GO" id="GO:0045820">
    <property type="term" value="P:negative regulation of glycolytic process"/>
    <property type="evidence" value="ECO:0007669"/>
    <property type="project" value="TreeGrafter"/>
</dbReference>
<dbReference type="CDD" id="cd07067">
    <property type="entry name" value="HP_PGM_like"/>
    <property type="match status" value="1"/>
</dbReference>
<dbReference type="GO" id="GO:0043456">
    <property type="term" value="P:regulation of pentose-phosphate shunt"/>
    <property type="evidence" value="ECO:0007669"/>
    <property type="project" value="TreeGrafter"/>
</dbReference>
<protein>
    <recommendedName>
        <fullName evidence="5">Fructose-2,6-bisphosphatase TIGAR</fullName>
        <ecNumber evidence="2">3.1.3.46</ecNumber>
    </recommendedName>
    <alternativeName>
        <fullName evidence="6">TP53-induced glycolysis and apoptosis regulator</fullName>
    </alternativeName>
</protein>
<evidence type="ECO:0000256" key="5">
    <source>
        <dbReference type="ARBA" id="ARBA00040907"/>
    </source>
</evidence>
<comment type="catalytic activity">
    <reaction evidence="1">
        <text>beta-D-fructose 2,6-bisphosphate + H2O = beta-D-fructose 6-phosphate + phosphate</text>
        <dbReference type="Rhea" id="RHEA:17289"/>
        <dbReference type="ChEBI" id="CHEBI:15377"/>
        <dbReference type="ChEBI" id="CHEBI:43474"/>
        <dbReference type="ChEBI" id="CHEBI:57634"/>
        <dbReference type="ChEBI" id="CHEBI:58579"/>
        <dbReference type="EC" id="3.1.3.46"/>
    </reaction>
</comment>
<evidence type="ECO:0000256" key="7">
    <source>
        <dbReference type="PIRSR" id="PIRSR613078-1"/>
    </source>
</evidence>
<proteinExistence type="inferred from homology"/>
<comment type="similarity">
    <text evidence="4">Belongs to the phosphoglycerate mutase family.</text>
</comment>
<dbReference type="Pfam" id="PF00300">
    <property type="entry name" value="His_Phos_1"/>
    <property type="match status" value="1"/>
</dbReference>
<keyword evidence="10" id="KW-1185">Reference proteome</keyword>
<evidence type="ECO:0000256" key="4">
    <source>
        <dbReference type="ARBA" id="ARBA00038362"/>
    </source>
</evidence>
<feature type="active site" description="Proton donor/acceptor" evidence="7">
    <location>
        <position position="89"/>
    </location>
</feature>
<organism evidence="9 10">
    <name type="scientific">Hymenochirus boettgeri</name>
    <name type="common">Congo dwarf clawed frog</name>
    <dbReference type="NCBI Taxonomy" id="247094"/>
    <lineage>
        <taxon>Eukaryota</taxon>
        <taxon>Metazoa</taxon>
        <taxon>Chordata</taxon>
        <taxon>Craniata</taxon>
        <taxon>Vertebrata</taxon>
        <taxon>Euteleostomi</taxon>
        <taxon>Amphibia</taxon>
        <taxon>Batrachia</taxon>
        <taxon>Anura</taxon>
        <taxon>Pipoidea</taxon>
        <taxon>Pipidae</taxon>
        <taxon>Pipinae</taxon>
        <taxon>Hymenochirus</taxon>
    </lineage>
</organism>
<comment type="caution">
    <text evidence="9">The sequence shown here is derived from an EMBL/GenBank/DDBJ whole genome shotgun (WGS) entry which is preliminary data.</text>
</comment>
<dbReference type="AlphaFoldDB" id="A0A8T2J6A6"/>
<dbReference type="GO" id="GO:0004331">
    <property type="term" value="F:fructose-2,6-bisphosphate 2-phosphatase activity"/>
    <property type="evidence" value="ECO:0007669"/>
    <property type="project" value="UniProtKB-EC"/>
</dbReference>
<feature type="binding site" evidence="8">
    <location>
        <begin position="89"/>
        <end position="92"/>
    </location>
    <ligand>
        <name>substrate</name>
    </ligand>
</feature>
<dbReference type="InterPro" id="IPR001345">
    <property type="entry name" value="PG/BPGM_mutase_AS"/>
</dbReference>
<dbReference type="Proteomes" id="UP000812440">
    <property type="component" value="Chromosome 3"/>
</dbReference>
<dbReference type="PROSITE" id="PS00175">
    <property type="entry name" value="PG_MUTASE"/>
    <property type="match status" value="1"/>
</dbReference>
<dbReference type="EMBL" id="JAACNH010000006">
    <property type="protein sequence ID" value="KAG8438840.1"/>
    <property type="molecule type" value="Genomic_DNA"/>
</dbReference>
<feature type="binding site" evidence="8">
    <location>
        <begin position="10"/>
        <end position="17"/>
    </location>
    <ligand>
        <name>substrate</name>
    </ligand>
</feature>
<sequence length="276" mass="30669">MPRFALTMVRHGETRYNKEKLLQGQGVDEPLSETGFKQAEAAGRFLSAVRFTRVFSSDLIRAKQTACTIMSNNQPSVNVEINYDIRLRERKYGTAEGKPLSEMRAMAKKAGDQCPFYTPPNGETLEQVKARARDFFEFLCQLVLEESCGKAHTPSGASGRLGITSDDLVPFVNNTSNPVEYSFNGGDTTLDASLLVVTHGAFMKNWIKYFVDDLQFAFPPELKKSGELSVSPNTGISHFVITVGSETNSKPEIQCICVNRHDHLTDLDADTSHYQV</sequence>
<dbReference type="EC" id="3.1.3.46" evidence="2"/>
<dbReference type="PANTHER" id="PTHR46517:SF1">
    <property type="entry name" value="FRUCTOSE-2,6-BISPHOSPHATASE TIGAR"/>
    <property type="match status" value="1"/>
</dbReference>
<dbReference type="PANTHER" id="PTHR46517">
    <property type="entry name" value="FRUCTOSE-2,6-BISPHOSPHATASE TIGAR"/>
    <property type="match status" value="1"/>
</dbReference>
<dbReference type="OrthoDB" id="354304at2759"/>
<dbReference type="InterPro" id="IPR051695">
    <property type="entry name" value="Phosphoglycerate_Mutase"/>
</dbReference>
<dbReference type="InterPro" id="IPR029033">
    <property type="entry name" value="His_PPase_superfam"/>
</dbReference>
<reference evidence="9" key="1">
    <citation type="thesis" date="2020" institute="ProQuest LLC" country="789 East Eisenhower Parkway, Ann Arbor, MI, USA">
        <title>Comparative Genomics and Chromosome Evolution.</title>
        <authorList>
            <person name="Mudd A.B."/>
        </authorList>
    </citation>
    <scope>NUCLEOTIDE SEQUENCE</scope>
    <source>
        <strain evidence="9">Female2</strain>
        <tissue evidence="9">Blood</tissue>
    </source>
</reference>
<dbReference type="SUPFAM" id="SSF53254">
    <property type="entry name" value="Phosphoglycerate mutase-like"/>
    <property type="match status" value="1"/>
</dbReference>
<evidence type="ECO:0000313" key="9">
    <source>
        <dbReference type="EMBL" id="KAG8438840.1"/>
    </source>
</evidence>
<gene>
    <name evidence="9" type="ORF">GDO86_005145</name>
</gene>
<feature type="active site" description="Tele-phosphohistidine intermediate" evidence="7">
    <location>
        <position position="11"/>
    </location>
</feature>
<dbReference type="Gene3D" id="3.40.50.1240">
    <property type="entry name" value="Phosphoglycerate mutase-like"/>
    <property type="match status" value="1"/>
</dbReference>
<accession>A0A8T2J6A6</accession>
<feature type="binding site" evidence="8">
    <location>
        <position position="61"/>
    </location>
    <ligand>
        <name>substrate</name>
    </ligand>
</feature>
<evidence type="ECO:0000256" key="8">
    <source>
        <dbReference type="PIRSR" id="PIRSR613078-2"/>
    </source>
</evidence>
<dbReference type="InterPro" id="IPR013078">
    <property type="entry name" value="His_Pase_superF_clade-1"/>
</dbReference>
<evidence type="ECO:0000313" key="10">
    <source>
        <dbReference type="Proteomes" id="UP000812440"/>
    </source>
</evidence>
<name>A0A8T2J6A6_9PIPI</name>
<dbReference type="SMART" id="SM00855">
    <property type="entry name" value="PGAM"/>
    <property type="match status" value="1"/>
</dbReference>
<evidence type="ECO:0000256" key="2">
    <source>
        <dbReference type="ARBA" id="ARBA00013067"/>
    </source>
</evidence>
<dbReference type="GO" id="GO:0005829">
    <property type="term" value="C:cytosol"/>
    <property type="evidence" value="ECO:0007669"/>
    <property type="project" value="TreeGrafter"/>
</dbReference>
<keyword evidence="3" id="KW-0378">Hydrolase</keyword>
<evidence type="ECO:0000256" key="6">
    <source>
        <dbReference type="ARBA" id="ARBA00042275"/>
    </source>
</evidence>
<evidence type="ECO:0000256" key="3">
    <source>
        <dbReference type="ARBA" id="ARBA00022801"/>
    </source>
</evidence>